<evidence type="ECO:0000256" key="4">
    <source>
        <dbReference type="ARBA" id="ARBA00022989"/>
    </source>
</evidence>
<keyword evidence="2" id="KW-0813">Transport</keyword>
<sequence length="129" mass="14463">MLAVVVLTILCLKFEFYFEESPFAAFTIIGTLNSLITVFRTSQAYQRYWEARSQLGLLMAGLVDTASCATTLLDSGASQDGEWRASCKAELARLLRLYMREATQFLRTSSAETKVRSFYLGTPRQPARG</sequence>
<evidence type="ECO:0000256" key="5">
    <source>
        <dbReference type="ARBA" id="ARBA00023065"/>
    </source>
</evidence>
<comment type="caution">
    <text evidence="7">The sequence shown here is derived from an EMBL/GenBank/DDBJ whole genome shotgun (WGS) entry which is preliminary data.</text>
</comment>
<accession>A0ABN9VAG1</accession>
<evidence type="ECO:0000313" key="7">
    <source>
        <dbReference type="EMBL" id="CAK0869835.1"/>
    </source>
</evidence>
<evidence type="ECO:0000256" key="2">
    <source>
        <dbReference type="ARBA" id="ARBA00022448"/>
    </source>
</evidence>
<evidence type="ECO:0000256" key="3">
    <source>
        <dbReference type="ARBA" id="ARBA00022692"/>
    </source>
</evidence>
<protein>
    <submittedName>
        <fullName evidence="7">Uncharacterized protein</fullName>
    </submittedName>
</protein>
<dbReference type="EMBL" id="CAUYUJ010016893">
    <property type="protein sequence ID" value="CAK0869835.1"/>
    <property type="molecule type" value="Genomic_DNA"/>
</dbReference>
<evidence type="ECO:0000256" key="1">
    <source>
        <dbReference type="ARBA" id="ARBA00004141"/>
    </source>
</evidence>
<reference evidence="7" key="1">
    <citation type="submission" date="2023-10" db="EMBL/GenBank/DDBJ databases">
        <authorList>
            <person name="Chen Y."/>
            <person name="Shah S."/>
            <person name="Dougan E. K."/>
            <person name="Thang M."/>
            <person name="Chan C."/>
        </authorList>
    </citation>
    <scope>NUCLEOTIDE SEQUENCE [LARGE SCALE GENOMIC DNA]</scope>
</reference>
<keyword evidence="6" id="KW-0472">Membrane</keyword>
<dbReference type="Proteomes" id="UP001189429">
    <property type="component" value="Unassembled WGS sequence"/>
</dbReference>
<dbReference type="InterPro" id="IPR044669">
    <property type="entry name" value="YneE/VCCN1/2-like"/>
</dbReference>
<keyword evidence="3" id="KW-0812">Transmembrane</keyword>
<keyword evidence="5" id="KW-0406">Ion transport</keyword>
<evidence type="ECO:0000256" key="6">
    <source>
        <dbReference type="ARBA" id="ARBA00023136"/>
    </source>
</evidence>
<name>A0ABN9VAG1_9DINO</name>
<organism evidence="7 8">
    <name type="scientific">Prorocentrum cordatum</name>
    <dbReference type="NCBI Taxonomy" id="2364126"/>
    <lineage>
        <taxon>Eukaryota</taxon>
        <taxon>Sar</taxon>
        <taxon>Alveolata</taxon>
        <taxon>Dinophyceae</taxon>
        <taxon>Prorocentrales</taxon>
        <taxon>Prorocentraceae</taxon>
        <taxon>Prorocentrum</taxon>
    </lineage>
</organism>
<keyword evidence="4" id="KW-1133">Transmembrane helix</keyword>
<keyword evidence="8" id="KW-1185">Reference proteome</keyword>
<gene>
    <name evidence="7" type="ORF">PCOR1329_LOCUS56080</name>
</gene>
<dbReference type="Pfam" id="PF25539">
    <property type="entry name" value="Bestrophin_2"/>
    <property type="match status" value="1"/>
</dbReference>
<proteinExistence type="predicted"/>
<comment type="subcellular location">
    <subcellularLocation>
        <location evidence="1">Membrane</location>
        <topology evidence="1">Multi-pass membrane protein</topology>
    </subcellularLocation>
</comment>
<evidence type="ECO:0000313" key="8">
    <source>
        <dbReference type="Proteomes" id="UP001189429"/>
    </source>
</evidence>